<dbReference type="PROSITE" id="PS00042">
    <property type="entry name" value="HTH_CRP_1"/>
    <property type="match status" value="1"/>
</dbReference>
<gene>
    <name evidence="6" type="ORF">GCM10007853_02430</name>
</gene>
<protein>
    <submittedName>
        <fullName evidence="6">Transcriptional regulator</fullName>
    </submittedName>
</protein>
<dbReference type="SMART" id="SM00419">
    <property type="entry name" value="HTH_CRP"/>
    <property type="match status" value="1"/>
</dbReference>
<dbReference type="InterPro" id="IPR014710">
    <property type="entry name" value="RmlC-like_jellyroll"/>
</dbReference>
<feature type="domain" description="HTH crp-type" evidence="5">
    <location>
        <begin position="124"/>
        <end position="202"/>
    </location>
</feature>
<keyword evidence="2" id="KW-0238">DNA-binding</keyword>
<dbReference type="PRINTS" id="PR00034">
    <property type="entry name" value="HTHCRP"/>
</dbReference>
<dbReference type="SUPFAM" id="SSF46785">
    <property type="entry name" value="Winged helix' DNA-binding domain"/>
    <property type="match status" value="1"/>
</dbReference>
<keyword evidence="1" id="KW-0805">Transcription regulation</keyword>
<evidence type="ECO:0000256" key="1">
    <source>
        <dbReference type="ARBA" id="ARBA00023015"/>
    </source>
</evidence>
<dbReference type="InterPro" id="IPR036390">
    <property type="entry name" value="WH_DNA-bd_sf"/>
</dbReference>
<dbReference type="InterPro" id="IPR019885">
    <property type="entry name" value="Tscrpt_reg_HTH_AsnC-type_CS"/>
</dbReference>
<dbReference type="Gene3D" id="1.10.10.10">
    <property type="entry name" value="Winged helix-like DNA-binding domain superfamily/Winged helix DNA-binding domain"/>
    <property type="match status" value="1"/>
</dbReference>
<evidence type="ECO:0000313" key="6">
    <source>
        <dbReference type="EMBL" id="GLQ22369.1"/>
    </source>
</evidence>
<accession>A0ABQ5V4B6</accession>
<keyword evidence="7" id="KW-1185">Reference proteome</keyword>
<dbReference type="CDD" id="cd00038">
    <property type="entry name" value="CAP_ED"/>
    <property type="match status" value="1"/>
</dbReference>
<dbReference type="InterPro" id="IPR018335">
    <property type="entry name" value="Tscrpt_reg_HTH_Crp-type_CS"/>
</dbReference>
<organism evidence="6 7">
    <name type="scientific">Algimonas ampicilliniresistens</name>
    <dbReference type="NCBI Taxonomy" id="1298735"/>
    <lineage>
        <taxon>Bacteria</taxon>
        <taxon>Pseudomonadati</taxon>
        <taxon>Pseudomonadota</taxon>
        <taxon>Alphaproteobacteria</taxon>
        <taxon>Maricaulales</taxon>
        <taxon>Robiginitomaculaceae</taxon>
        <taxon>Algimonas</taxon>
    </lineage>
</organism>
<dbReference type="InterPro" id="IPR018490">
    <property type="entry name" value="cNMP-bd_dom_sf"/>
</dbReference>
<sequence length="214" mass="23457">MPNTASPQQSGIGAVRVYPDKTPVYYQGDAATRIFRVNSGVIMTFRLLEDSRRQITGFCTEGEFFGLSPDGEHMDGAVTVTSAGVQSVSISALETDADLRAQLLDHSWRKVEDAQNLMMTLTKSSSEARVAAFLVMLAERRKRRGAKQDENAIEVRLPMSRLDIADYLGLSRETVSRRLNDLQGLGLIALPDTHTANITEIDGLRRKAGTVVTG</sequence>
<comment type="caution">
    <text evidence="6">The sequence shown here is derived from an EMBL/GenBank/DDBJ whole genome shotgun (WGS) entry which is preliminary data.</text>
</comment>
<proteinExistence type="predicted"/>
<dbReference type="CDD" id="cd00092">
    <property type="entry name" value="HTH_CRP"/>
    <property type="match status" value="1"/>
</dbReference>
<reference evidence="6" key="2">
    <citation type="submission" date="2023-01" db="EMBL/GenBank/DDBJ databases">
        <title>Draft genome sequence of Algimonas ampicilliniresistens strain NBRC 108219.</title>
        <authorList>
            <person name="Sun Q."/>
            <person name="Mori K."/>
        </authorList>
    </citation>
    <scope>NUCLEOTIDE SEQUENCE</scope>
    <source>
        <strain evidence="6">NBRC 108219</strain>
    </source>
</reference>
<feature type="domain" description="Cyclic nucleotide-binding" evidence="4">
    <location>
        <begin position="18"/>
        <end position="66"/>
    </location>
</feature>
<dbReference type="RefSeq" id="WP_284386688.1">
    <property type="nucleotide sequence ID" value="NZ_BSNK01000001.1"/>
</dbReference>
<evidence type="ECO:0000259" key="5">
    <source>
        <dbReference type="PROSITE" id="PS51063"/>
    </source>
</evidence>
<dbReference type="Gene3D" id="2.60.120.10">
    <property type="entry name" value="Jelly Rolls"/>
    <property type="match status" value="1"/>
</dbReference>
<evidence type="ECO:0000256" key="3">
    <source>
        <dbReference type="ARBA" id="ARBA00023163"/>
    </source>
</evidence>
<keyword evidence="3" id="KW-0804">Transcription</keyword>
<evidence type="ECO:0000256" key="2">
    <source>
        <dbReference type="ARBA" id="ARBA00023125"/>
    </source>
</evidence>
<dbReference type="Pfam" id="PF00027">
    <property type="entry name" value="cNMP_binding"/>
    <property type="match status" value="1"/>
</dbReference>
<dbReference type="InterPro" id="IPR000595">
    <property type="entry name" value="cNMP-bd_dom"/>
</dbReference>
<reference evidence="6" key="1">
    <citation type="journal article" date="2014" name="Int. J. Syst. Evol. Microbiol.">
        <title>Complete genome of a new Firmicutes species belonging to the dominant human colonic microbiota ('Ruminococcus bicirculans') reveals two chromosomes and a selective capacity to utilize plant glucans.</title>
        <authorList>
            <consortium name="NISC Comparative Sequencing Program"/>
            <person name="Wegmann U."/>
            <person name="Louis P."/>
            <person name="Goesmann A."/>
            <person name="Henrissat B."/>
            <person name="Duncan S.H."/>
            <person name="Flint H.J."/>
        </authorList>
    </citation>
    <scope>NUCLEOTIDE SEQUENCE</scope>
    <source>
        <strain evidence="6">NBRC 108219</strain>
    </source>
</reference>
<dbReference type="PROSITE" id="PS51063">
    <property type="entry name" value="HTH_CRP_2"/>
    <property type="match status" value="1"/>
</dbReference>
<dbReference type="InterPro" id="IPR012318">
    <property type="entry name" value="HTH_CRP"/>
</dbReference>
<dbReference type="InterPro" id="IPR036388">
    <property type="entry name" value="WH-like_DNA-bd_sf"/>
</dbReference>
<dbReference type="EMBL" id="BSNK01000001">
    <property type="protein sequence ID" value="GLQ22369.1"/>
    <property type="molecule type" value="Genomic_DNA"/>
</dbReference>
<dbReference type="PROSITE" id="PS50042">
    <property type="entry name" value="CNMP_BINDING_3"/>
    <property type="match status" value="1"/>
</dbReference>
<name>A0ABQ5V4B6_9PROT</name>
<dbReference type="SUPFAM" id="SSF51206">
    <property type="entry name" value="cAMP-binding domain-like"/>
    <property type="match status" value="1"/>
</dbReference>
<dbReference type="Proteomes" id="UP001161391">
    <property type="component" value="Unassembled WGS sequence"/>
</dbReference>
<dbReference type="Pfam" id="PF13545">
    <property type="entry name" value="HTH_Crp_2"/>
    <property type="match status" value="1"/>
</dbReference>
<evidence type="ECO:0000259" key="4">
    <source>
        <dbReference type="PROSITE" id="PS50042"/>
    </source>
</evidence>
<evidence type="ECO:0000313" key="7">
    <source>
        <dbReference type="Proteomes" id="UP001161391"/>
    </source>
</evidence>
<dbReference type="PROSITE" id="PS00519">
    <property type="entry name" value="HTH_ASNC_1"/>
    <property type="match status" value="1"/>
</dbReference>